<dbReference type="EMBL" id="LWMH01000001">
    <property type="protein sequence ID" value="KZS45165.1"/>
    <property type="molecule type" value="Genomic_DNA"/>
</dbReference>
<organism evidence="1 2">
    <name type="scientific">Paenibacillus glucanolyticus</name>
    <dbReference type="NCBI Taxonomy" id="59843"/>
    <lineage>
        <taxon>Bacteria</taxon>
        <taxon>Bacillati</taxon>
        <taxon>Bacillota</taxon>
        <taxon>Bacilli</taxon>
        <taxon>Bacillales</taxon>
        <taxon>Paenibacillaceae</taxon>
        <taxon>Paenibacillus</taxon>
    </lineage>
</organism>
<dbReference type="Proteomes" id="UP000076796">
    <property type="component" value="Unassembled WGS sequence"/>
</dbReference>
<dbReference type="RefSeq" id="WP_063477661.1">
    <property type="nucleotide sequence ID" value="NZ_LWMH01000001.1"/>
</dbReference>
<sequence length="176" mass="20532">MKKIWGMTDTILKQISYNSHDFISIELGIQIVNPLDIIGLSRKLDEEKLSTLRRKIAENGWQDIEPHGISLIRLPDQSYVVNAGGNHRSFLCNEFGINNIQAQVTAFVAKNELNDNQLAEIMAYEEIICKLYRKNQVETNERKRFKNLNIISEVDLKYTTYLNELYHEYLKKVNVR</sequence>
<protein>
    <recommendedName>
        <fullName evidence="3">ParB/Sulfiredoxin domain-containing protein</fullName>
    </recommendedName>
</protein>
<dbReference type="OrthoDB" id="2888905at2"/>
<evidence type="ECO:0008006" key="3">
    <source>
        <dbReference type="Google" id="ProtNLM"/>
    </source>
</evidence>
<comment type="caution">
    <text evidence="1">The sequence shown here is derived from an EMBL/GenBank/DDBJ whole genome shotgun (WGS) entry which is preliminary data.</text>
</comment>
<keyword evidence="2" id="KW-1185">Reference proteome</keyword>
<name>A0A163GUU0_9BACL</name>
<evidence type="ECO:0000313" key="1">
    <source>
        <dbReference type="EMBL" id="KZS45165.1"/>
    </source>
</evidence>
<evidence type="ECO:0000313" key="2">
    <source>
        <dbReference type="Proteomes" id="UP000076796"/>
    </source>
</evidence>
<accession>A0A163GUU0</accession>
<proteinExistence type="predicted"/>
<reference evidence="1" key="1">
    <citation type="journal article" date="2016" name="Genome Announc.">
        <title>Draft genomes of two strains of Paenibacillus glucanolyticus with capability to degrade lignocellulose.</title>
        <authorList>
            <person name="Mathews S.L."/>
            <person name="Pawlak J."/>
            <person name="Grunden A.M."/>
        </authorList>
    </citation>
    <scope>NUCLEOTIDE SEQUENCE [LARGE SCALE GENOMIC DNA]</scope>
    <source>
        <strain evidence="1">SLM1</strain>
    </source>
</reference>
<dbReference type="AlphaFoldDB" id="A0A163GUU0"/>
<gene>
    <name evidence="1" type="ORF">AWU65_04065</name>
</gene>